<evidence type="ECO:0000313" key="3">
    <source>
        <dbReference type="Proteomes" id="UP001147653"/>
    </source>
</evidence>
<dbReference type="RefSeq" id="WP_270028446.1">
    <property type="nucleotide sequence ID" value="NZ_JAPDDP010000066.1"/>
</dbReference>
<gene>
    <name evidence="2" type="ORF">OJ997_27220</name>
</gene>
<dbReference type="EMBL" id="JAPDDP010000066">
    <property type="protein sequence ID" value="MDA0184029.1"/>
    <property type="molecule type" value="Genomic_DNA"/>
</dbReference>
<reference evidence="2" key="1">
    <citation type="submission" date="2022-10" db="EMBL/GenBank/DDBJ databases">
        <title>The WGS of Solirubrobacter phytolaccae KCTC 29190.</title>
        <authorList>
            <person name="Jiang Z."/>
        </authorList>
    </citation>
    <scope>NUCLEOTIDE SEQUENCE</scope>
    <source>
        <strain evidence="2">KCTC 29190</strain>
    </source>
</reference>
<accession>A0A9X3NEU8</accession>
<name>A0A9X3NEU8_9ACTN</name>
<feature type="chain" id="PRO_5040867718" description="CBM6 domain-containing protein" evidence="1">
    <location>
        <begin position="27"/>
        <end position="1132"/>
    </location>
</feature>
<dbReference type="Gene3D" id="2.60.40.10">
    <property type="entry name" value="Immunoglobulins"/>
    <property type="match status" value="1"/>
</dbReference>
<keyword evidence="1" id="KW-0732">Signal</keyword>
<dbReference type="Proteomes" id="UP001147653">
    <property type="component" value="Unassembled WGS sequence"/>
</dbReference>
<organism evidence="2 3">
    <name type="scientific">Solirubrobacter phytolaccae</name>
    <dbReference type="NCBI Taxonomy" id="1404360"/>
    <lineage>
        <taxon>Bacteria</taxon>
        <taxon>Bacillati</taxon>
        <taxon>Actinomycetota</taxon>
        <taxon>Thermoleophilia</taxon>
        <taxon>Solirubrobacterales</taxon>
        <taxon>Solirubrobacteraceae</taxon>
        <taxon>Solirubrobacter</taxon>
    </lineage>
</organism>
<dbReference type="InterPro" id="IPR013783">
    <property type="entry name" value="Ig-like_fold"/>
</dbReference>
<feature type="signal peptide" evidence="1">
    <location>
        <begin position="1"/>
        <end position="26"/>
    </location>
</feature>
<protein>
    <recommendedName>
        <fullName evidence="4">CBM6 domain-containing protein</fullName>
    </recommendedName>
</protein>
<evidence type="ECO:0008006" key="4">
    <source>
        <dbReference type="Google" id="ProtNLM"/>
    </source>
</evidence>
<evidence type="ECO:0000256" key="1">
    <source>
        <dbReference type="SAM" id="SignalP"/>
    </source>
</evidence>
<comment type="caution">
    <text evidence="2">The sequence shown here is derived from an EMBL/GenBank/DDBJ whole genome shotgun (WGS) entry which is preliminary data.</text>
</comment>
<evidence type="ECO:0000313" key="2">
    <source>
        <dbReference type="EMBL" id="MDA0184029.1"/>
    </source>
</evidence>
<dbReference type="GO" id="GO:0005975">
    <property type="term" value="P:carbohydrate metabolic process"/>
    <property type="evidence" value="ECO:0007669"/>
    <property type="project" value="UniProtKB-ARBA"/>
</dbReference>
<dbReference type="AlphaFoldDB" id="A0A9X3NEU8"/>
<proteinExistence type="predicted"/>
<sequence>MLGLNPTSLTLAVLGGVLLTPTAADAAVDVVAPKWRAQPAGPLQISLRESGTVSELRATLDGKAVRARRTKAGAVVIDVPAARFRPGKHYVALRWRDAKGRTQTRTDRFTSLARDPGLVRVRAPRTARGVLELGLTAAGGVHQVRVTVNGRQTVVSPRKRRTFSVALGADDGVRLGRNRIRVVATRPSKGTAETVTTVATVDPSAPLLRRAKAYQAVKGAATRLDGRVVTRSRPVDYRWTIVRGPKGAKPVLRGANTARPTLAADVPGRYRLRLTFSTRGKASASAASGYDTSVDVGPAVPVTGLWLRTDPTNASSAIQLGDQTYHLGSGSCPALLLLDADTLAPINTSWQDPLWVGRMDKGCANGDDAVDFIKTQVGYWQSVVSDPMLALFVSPGNVPGSTMNYVDNANPGTYLFTPDLSAADAGLSAAVSHTGRSAGNGDALAGAPGGLGGWLQREGVDGPYTYVPGVQLAYQTYGPGAAGANTMTLRSVTGDGASTTSTPITATIPGGATSGFQLVVLDDLGRVQVNQAYAATDADGLATQINVLIDAKTSSTLLLQSIGHPQRSGSSWDRLAAAVARLNSGNGHGGSDALMRSSGGAYALVASIAPTMQPDPLGDAPTTAEAGSVDGGAGQLSGLLQPRVNGGALAPVLSRPGAGGAMAALKGLTQSPPTVRKDDPAEDAVLAYLVTDSTFAATASNTCYPDVTALPANLLVRSSYCGIGIDGGEWSRMAGVLDDYASGARAVPDTYLKANSADADGAVFKRVSGQLGAEFSAVANVRHAFEVDGTLSATLTSVINKVQAKSIQDLLPYTPSVTPSQPTATFNAWRLLLPALTLASNLPGAEPLEPIVDLMELGNVFLEKGDAKEPEPAGANERVPASDLQSEAITQLNDAKSSLAVVLDRILTDPAKLLRANDNLIGLKTPRNTGADLFAANWNQSDLSLAAATDKMAQGVRQDLAKSWMSAYYDVWRAPTANRHGGGSATTPQPRDVSNLWSINCWTLPTRYSSTNTSWHVFAINPMSPSYAGQWPETANYLPLDADVPSAFYTLIQKQDGDNPWTVGIDTGTGKFPTSRHVTPPNADLLALLSRSIESGGYGLSQSALFTRGIQDGHGLPSMAKGDFYVTYDCGY</sequence>
<keyword evidence="3" id="KW-1185">Reference proteome</keyword>